<sequence length="370" mass="41218">MSPSLPAELIHRIIVLSLPSTISFEALPDRYALLLAYALVCKAWTPWAQLELYRHVLLEGDEGVARFTASTEGTTRSLGQVVSLRASGDEVKEELEGLYELLEQCTSLADLRLKRFFVSLEMLASIPSLTQLHLRNVGLLGTEFASPFVLPHLARLSLIDIWPSPSHGWELLLAPTSLPRLTTVAFALRDWDLEDDWNSDSALGQALALLGHQLESFRLNDPYHLFSPYLRDVWTSLTRLRCLSIARSGEEAEVDAPLREALNTIPSPLHQLRFIPPPTPTPCEFGRYGSQLAEFLAQVENPSSALRGLARLILPRNVGLCADCSTVRDVLQLNVVRQKCLDLNIEIAYELGEGQAEGAFAGWESYLDYE</sequence>
<proteinExistence type="predicted"/>
<reference evidence="1 2" key="1">
    <citation type="submission" date="2016-07" db="EMBL/GenBank/DDBJ databases">
        <title>Pervasive Adenine N6-methylation of Active Genes in Fungi.</title>
        <authorList>
            <consortium name="DOE Joint Genome Institute"/>
            <person name="Mondo S.J."/>
            <person name="Dannebaum R.O."/>
            <person name="Kuo R.C."/>
            <person name="Labutti K."/>
            <person name="Haridas S."/>
            <person name="Kuo A."/>
            <person name="Salamov A."/>
            <person name="Ahrendt S.R."/>
            <person name="Lipzen A."/>
            <person name="Sullivan W."/>
            <person name="Andreopoulos W.B."/>
            <person name="Clum A."/>
            <person name="Lindquist E."/>
            <person name="Daum C."/>
            <person name="Ramamoorthy G.K."/>
            <person name="Gryganskyi A."/>
            <person name="Culley D."/>
            <person name="Magnuson J.K."/>
            <person name="James T.Y."/>
            <person name="O'Malley M.A."/>
            <person name="Stajich J.E."/>
            <person name="Spatafora J.W."/>
            <person name="Visel A."/>
            <person name="Grigoriev I.V."/>
        </authorList>
    </citation>
    <scope>NUCLEOTIDE SEQUENCE [LARGE SCALE GENOMIC DNA]</scope>
    <source>
        <strain evidence="1 2">62-1032</strain>
    </source>
</reference>
<evidence type="ECO:0008006" key="3">
    <source>
        <dbReference type="Google" id="ProtNLM"/>
    </source>
</evidence>
<gene>
    <name evidence="1" type="ORF">BCR35DRAFT_354602</name>
</gene>
<accession>A0A1Y2ECX4</accession>
<name>A0A1Y2ECX4_9BASI</name>
<dbReference type="InterPro" id="IPR032675">
    <property type="entry name" value="LRR_dom_sf"/>
</dbReference>
<organism evidence="1 2">
    <name type="scientific">Leucosporidium creatinivorum</name>
    <dbReference type="NCBI Taxonomy" id="106004"/>
    <lineage>
        <taxon>Eukaryota</taxon>
        <taxon>Fungi</taxon>
        <taxon>Dikarya</taxon>
        <taxon>Basidiomycota</taxon>
        <taxon>Pucciniomycotina</taxon>
        <taxon>Microbotryomycetes</taxon>
        <taxon>Leucosporidiales</taxon>
        <taxon>Leucosporidium</taxon>
    </lineage>
</organism>
<protein>
    <recommendedName>
        <fullName evidence="3">F-box domain-containing protein</fullName>
    </recommendedName>
</protein>
<dbReference type="Proteomes" id="UP000193467">
    <property type="component" value="Unassembled WGS sequence"/>
</dbReference>
<dbReference type="EMBL" id="MCGR01000056">
    <property type="protein sequence ID" value="ORY69429.1"/>
    <property type="molecule type" value="Genomic_DNA"/>
</dbReference>
<dbReference type="Gene3D" id="3.80.10.10">
    <property type="entry name" value="Ribonuclease Inhibitor"/>
    <property type="match status" value="1"/>
</dbReference>
<keyword evidence="2" id="KW-1185">Reference proteome</keyword>
<dbReference type="InParanoid" id="A0A1Y2ECX4"/>
<dbReference type="AlphaFoldDB" id="A0A1Y2ECX4"/>
<comment type="caution">
    <text evidence="1">The sequence shown here is derived from an EMBL/GenBank/DDBJ whole genome shotgun (WGS) entry which is preliminary data.</text>
</comment>
<evidence type="ECO:0000313" key="1">
    <source>
        <dbReference type="EMBL" id="ORY69429.1"/>
    </source>
</evidence>
<dbReference type="SUPFAM" id="SSF52047">
    <property type="entry name" value="RNI-like"/>
    <property type="match status" value="1"/>
</dbReference>
<evidence type="ECO:0000313" key="2">
    <source>
        <dbReference type="Proteomes" id="UP000193467"/>
    </source>
</evidence>
<dbReference type="OrthoDB" id="2533572at2759"/>